<keyword evidence="1 7" id="KW-0436">Ligase</keyword>
<evidence type="ECO:0000313" key="11">
    <source>
        <dbReference type="Proteomes" id="UP000005019"/>
    </source>
</evidence>
<dbReference type="GO" id="GO:0005829">
    <property type="term" value="C:cytosol"/>
    <property type="evidence" value="ECO:0007669"/>
    <property type="project" value="TreeGrafter"/>
</dbReference>
<feature type="binding site" evidence="7">
    <location>
        <position position="123"/>
    </location>
    <ligand>
        <name>Zn(2+)</name>
        <dbReference type="ChEBI" id="CHEBI:29105"/>
    </ligand>
</feature>
<evidence type="ECO:0000313" key="10">
    <source>
        <dbReference type="EMBL" id="EGK69848.1"/>
    </source>
</evidence>
<dbReference type="PANTHER" id="PTHR43311">
    <property type="entry name" value="GLUTAMATE--TRNA LIGASE"/>
    <property type="match status" value="1"/>
</dbReference>
<dbReference type="EC" id="6.1.1.-" evidence="7"/>
<dbReference type="OrthoDB" id="9807503at2"/>
<dbReference type="STRING" id="1000565.METUNv1_03814"/>
<feature type="binding site" evidence="7">
    <location>
        <position position="127"/>
    </location>
    <ligand>
        <name>Zn(2+)</name>
        <dbReference type="ChEBI" id="CHEBI:29105"/>
    </ligand>
</feature>
<evidence type="ECO:0000256" key="3">
    <source>
        <dbReference type="ARBA" id="ARBA00022741"/>
    </source>
</evidence>
<dbReference type="GO" id="GO:0006424">
    <property type="term" value="P:glutamyl-tRNA aminoacylation"/>
    <property type="evidence" value="ECO:0007669"/>
    <property type="project" value="InterPro"/>
</dbReference>
<keyword evidence="4 7" id="KW-0862">Zinc</keyword>
<dbReference type="NCBIfam" id="NF004315">
    <property type="entry name" value="PRK05710.1-4"/>
    <property type="match status" value="1"/>
</dbReference>
<evidence type="ECO:0000256" key="4">
    <source>
        <dbReference type="ARBA" id="ARBA00022833"/>
    </source>
</evidence>
<dbReference type="PANTHER" id="PTHR43311:SF1">
    <property type="entry name" value="GLUTAMYL-Q TRNA(ASP) SYNTHETASE"/>
    <property type="match status" value="1"/>
</dbReference>
<dbReference type="PRINTS" id="PR00987">
    <property type="entry name" value="TRNASYNTHGLU"/>
</dbReference>
<comment type="cofactor">
    <cofactor evidence="7">
        <name>Zn(2+)</name>
        <dbReference type="ChEBI" id="CHEBI:29105"/>
    </cofactor>
    <text evidence="7">Binds 1 zinc ion per subunit.</text>
</comment>
<dbReference type="RefSeq" id="WP_008064459.1">
    <property type="nucleotide sequence ID" value="NZ_AFHG01000059.1"/>
</dbReference>
<feature type="binding site" evidence="7">
    <location>
        <position position="105"/>
    </location>
    <ligand>
        <name>Zn(2+)</name>
        <dbReference type="ChEBI" id="CHEBI:29105"/>
    </ligand>
</feature>
<keyword evidence="11" id="KW-1185">Reference proteome</keyword>
<dbReference type="AlphaFoldDB" id="F5RHL6"/>
<dbReference type="HAMAP" id="MF_01428">
    <property type="entry name" value="Glu_Q_tRNA_synth"/>
    <property type="match status" value="1"/>
</dbReference>
<evidence type="ECO:0000256" key="2">
    <source>
        <dbReference type="ARBA" id="ARBA00022723"/>
    </source>
</evidence>
<dbReference type="NCBIfam" id="NF004314">
    <property type="entry name" value="PRK05710.1-3"/>
    <property type="match status" value="1"/>
</dbReference>
<evidence type="ECO:0000256" key="7">
    <source>
        <dbReference type="HAMAP-Rule" id="MF_01428"/>
    </source>
</evidence>
<dbReference type="Proteomes" id="UP000005019">
    <property type="component" value="Unassembled WGS sequence"/>
</dbReference>
<dbReference type="GO" id="GO:0005524">
    <property type="term" value="F:ATP binding"/>
    <property type="evidence" value="ECO:0007669"/>
    <property type="project" value="UniProtKB-KW"/>
</dbReference>
<dbReference type="EMBL" id="AFHG01000059">
    <property type="protein sequence ID" value="EGK69848.1"/>
    <property type="molecule type" value="Genomic_DNA"/>
</dbReference>
<name>F5RHL6_METUF</name>
<dbReference type="InterPro" id="IPR020058">
    <property type="entry name" value="Glu/Gln-tRNA-synth_Ib_cat-dom"/>
</dbReference>
<feature type="binding site" evidence="7">
    <location>
        <begin position="11"/>
        <end position="15"/>
    </location>
    <ligand>
        <name>L-glutamate</name>
        <dbReference type="ChEBI" id="CHEBI:29985"/>
    </ligand>
</feature>
<feature type="short sequence motif" description="'KMSKS' region" evidence="7">
    <location>
        <begin position="235"/>
        <end position="239"/>
    </location>
</feature>
<feature type="binding site" evidence="7">
    <location>
        <position position="238"/>
    </location>
    <ligand>
        <name>ATP</name>
        <dbReference type="ChEBI" id="CHEBI:30616"/>
    </ligand>
</feature>
<keyword evidence="8" id="KW-0648">Protein biosynthesis</keyword>
<feature type="short sequence motif" description="'HIGH' region" evidence="7">
    <location>
        <begin position="14"/>
        <end position="24"/>
    </location>
</feature>
<organism evidence="10 11">
    <name type="scientific">Methyloversatilis universalis (strain ATCC BAA-1314 / DSM 25237 / JCM 13912 / CCUG 52030 / FAM5)</name>
    <dbReference type="NCBI Taxonomy" id="1000565"/>
    <lineage>
        <taxon>Bacteria</taxon>
        <taxon>Pseudomonadati</taxon>
        <taxon>Pseudomonadota</taxon>
        <taxon>Betaproteobacteria</taxon>
        <taxon>Nitrosomonadales</taxon>
        <taxon>Sterolibacteriaceae</taxon>
        <taxon>Methyloversatilis</taxon>
    </lineage>
</organism>
<dbReference type="GO" id="GO:0006400">
    <property type="term" value="P:tRNA modification"/>
    <property type="evidence" value="ECO:0007669"/>
    <property type="project" value="InterPro"/>
</dbReference>
<evidence type="ECO:0000256" key="8">
    <source>
        <dbReference type="RuleBase" id="RU363037"/>
    </source>
</evidence>
<dbReference type="InterPro" id="IPR000924">
    <property type="entry name" value="Glu/Gln-tRNA-synth"/>
</dbReference>
<dbReference type="eggNOG" id="COG0008">
    <property type="taxonomic scope" value="Bacteria"/>
</dbReference>
<keyword evidence="6 7" id="KW-0030">Aminoacyl-tRNA synthetase</keyword>
<keyword evidence="2 7" id="KW-0479">Metal-binding</keyword>
<feature type="binding site" evidence="7">
    <location>
        <position position="197"/>
    </location>
    <ligand>
        <name>L-glutamate</name>
        <dbReference type="ChEBI" id="CHEBI:29985"/>
    </ligand>
</feature>
<comment type="similarity">
    <text evidence="7">Belongs to the class-I aminoacyl-tRNA synthetase family. GluQ subfamily.</text>
</comment>
<evidence type="ECO:0000256" key="6">
    <source>
        <dbReference type="ARBA" id="ARBA00023146"/>
    </source>
</evidence>
<dbReference type="GO" id="GO:0008270">
    <property type="term" value="F:zinc ion binding"/>
    <property type="evidence" value="ECO:0007669"/>
    <property type="project" value="UniProtKB-UniRule"/>
</dbReference>
<feature type="binding site" evidence="7">
    <location>
        <position position="103"/>
    </location>
    <ligand>
        <name>Zn(2+)</name>
        <dbReference type="ChEBI" id="CHEBI:29105"/>
    </ligand>
</feature>
<dbReference type="NCBIfam" id="TIGR03838">
    <property type="entry name" value="queuosine_YadB"/>
    <property type="match status" value="1"/>
</dbReference>
<comment type="caution">
    <text evidence="10">The sequence shown here is derived from an EMBL/GenBank/DDBJ whole genome shotgun (WGS) entry which is preliminary data.</text>
</comment>
<dbReference type="InterPro" id="IPR014729">
    <property type="entry name" value="Rossmann-like_a/b/a_fold"/>
</dbReference>
<dbReference type="Pfam" id="PF00749">
    <property type="entry name" value="tRNA-synt_1c"/>
    <property type="match status" value="1"/>
</dbReference>
<dbReference type="Gene3D" id="3.40.50.620">
    <property type="entry name" value="HUPs"/>
    <property type="match status" value="1"/>
</dbReference>
<dbReference type="SUPFAM" id="SSF52374">
    <property type="entry name" value="Nucleotidylyl transferase"/>
    <property type="match status" value="1"/>
</dbReference>
<feature type="domain" description="Glutamyl/glutaminyl-tRNA synthetase class Ib catalytic" evidence="9">
    <location>
        <begin position="11"/>
        <end position="241"/>
    </location>
</feature>
<dbReference type="FunFam" id="3.40.50.620:FF:000093">
    <property type="entry name" value="Glutamyl-Q tRNA(Asp) synthetase"/>
    <property type="match status" value="1"/>
</dbReference>
<keyword evidence="3 7" id="KW-0547">Nucleotide-binding</keyword>
<evidence type="ECO:0000256" key="5">
    <source>
        <dbReference type="ARBA" id="ARBA00022840"/>
    </source>
</evidence>
<comment type="function">
    <text evidence="7">Catalyzes the tRNA-independent activation of glutamate in presence of ATP and the subsequent transfer of glutamate onto a tRNA(Asp). Glutamate is transferred on the 2-amino-5-(4,5-dihydroxy-2-cyclopenten-1-yl) moiety of the queuosine in the wobble position of the QUC anticodon.</text>
</comment>
<evidence type="ECO:0000259" key="9">
    <source>
        <dbReference type="Pfam" id="PF00749"/>
    </source>
</evidence>
<feature type="binding site" evidence="7">
    <location>
        <position position="179"/>
    </location>
    <ligand>
        <name>L-glutamate</name>
        <dbReference type="ChEBI" id="CHEBI:29985"/>
    </ligand>
</feature>
<reference evidence="10 11" key="1">
    <citation type="journal article" date="2011" name="J. Bacteriol.">
        <title>Genome sequence of Methyloversatilis universalis FAM5T, a methylotrophic representative of the order Rhodocyclales.</title>
        <authorList>
            <person name="Kittichotirat W."/>
            <person name="Good N.M."/>
            <person name="Hall R."/>
            <person name="Bringel F."/>
            <person name="Lajus A."/>
            <person name="Medigue C."/>
            <person name="Smalley N.E."/>
            <person name="Beck D."/>
            <person name="Bumgarner R."/>
            <person name="Vuilleumier S."/>
            <person name="Kalyuzhnaya M.G."/>
        </authorList>
    </citation>
    <scope>NUCLEOTIDE SEQUENCE [LARGE SCALE GENOMIC DNA]</scope>
    <source>
        <strain evidence="11">ATCC BAA-1314 / JCM 13912 / FAM5</strain>
    </source>
</reference>
<evidence type="ECO:0000256" key="1">
    <source>
        <dbReference type="ARBA" id="ARBA00022598"/>
    </source>
</evidence>
<protein>
    <recommendedName>
        <fullName evidence="7">Glutamyl-Q tRNA(Asp) synthetase</fullName>
        <shortName evidence="7">Glu-Q-RSs</shortName>
        <ecNumber evidence="7">6.1.1.-</ecNumber>
    </recommendedName>
</protein>
<keyword evidence="5 7" id="KW-0067">ATP-binding</keyword>
<accession>F5RHL6</accession>
<gene>
    <name evidence="7" type="primary">gluQ</name>
    <name evidence="10" type="ORF">METUNv1_03814</name>
</gene>
<dbReference type="InterPro" id="IPR022380">
    <property type="entry name" value="Glu-Q_tRNA(Asp)_Synthase"/>
</dbReference>
<dbReference type="GO" id="GO:0004818">
    <property type="term" value="F:glutamate-tRNA ligase activity"/>
    <property type="evidence" value="ECO:0007669"/>
    <property type="project" value="TreeGrafter"/>
</dbReference>
<sequence length="293" mass="31727">MVADARPHVGRFAPSPTGPLHRGSLVAALASWLDARAAGGRWLLRIEDVDEPRCSREAADTILRQLDALGLYWDGEVVWQSRRTALYRAALDTLIASGAAYGCACTRRDLESQPLASDGARRYPGTCRDRPGVTPRAWRLRVPAGEVAFDDRVLGRIAVDVAADAGDFVLWRADGYCAYQLAVVVDDADQGVTHVVRGADLLTSTPRQILVQRALGLPQPDYAHVPLVLDAHGEKLSKQTRAPALEPSDARADLAEALAFLRHPPPADALTAGRDALLAWAVANWRPQRLAAE</sequence>
<dbReference type="InterPro" id="IPR049940">
    <property type="entry name" value="GluQ/Sye"/>
</dbReference>
<feature type="binding site" evidence="7">
    <location>
        <position position="47"/>
    </location>
    <ligand>
        <name>L-glutamate</name>
        <dbReference type="ChEBI" id="CHEBI:29985"/>
    </ligand>
</feature>
<proteinExistence type="inferred from homology"/>